<dbReference type="GO" id="GO:0005666">
    <property type="term" value="C:RNA polymerase III complex"/>
    <property type="evidence" value="ECO:0000318"/>
    <property type="project" value="GO_Central"/>
</dbReference>
<evidence type="ECO:0000256" key="1">
    <source>
        <dbReference type="ARBA" id="ARBA00004123"/>
    </source>
</evidence>
<dbReference type="InterPro" id="IPR036390">
    <property type="entry name" value="WH_DNA-bd_sf"/>
</dbReference>
<gene>
    <name evidence="7" type="ORF">UMAG_10785</name>
</gene>
<feature type="compositionally biased region" description="Low complexity" evidence="6">
    <location>
        <begin position="401"/>
        <end position="411"/>
    </location>
</feature>
<dbReference type="KEGG" id="uma:UMAG_10785"/>
<reference evidence="7 8" key="1">
    <citation type="journal article" date="2006" name="Nature">
        <title>Insights from the genome of the biotrophic fungal plant pathogen Ustilago maydis.</title>
        <authorList>
            <person name="Kamper J."/>
            <person name="Kahmann R."/>
            <person name="Bolker M."/>
            <person name="Ma L.J."/>
            <person name="Brefort T."/>
            <person name="Saville B.J."/>
            <person name="Banuett F."/>
            <person name="Kronstad J.W."/>
            <person name="Gold S.E."/>
            <person name="Muller O."/>
            <person name="Perlin M.H."/>
            <person name="Wosten H.A."/>
            <person name="de Vries R."/>
            <person name="Ruiz-Herrera J."/>
            <person name="Reynaga-Pena C.G."/>
            <person name="Snetselaar K."/>
            <person name="McCann M."/>
            <person name="Perez-Martin J."/>
            <person name="Feldbrugge M."/>
            <person name="Basse C.W."/>
            <person name="Steinberg G."/>
            <person name="Ibeas J.I."/>
            <person name="Holloman W."/>
            <person name="Guzman P."/>
            <person name="Farman M."/>
            <person name="Stajich J.E."/>
            <person name="Sentandreu R."/>
            <person name="Gonzalez-Prieto J.M."/>
            <person name="Kennell J.C."/>
            <person name="Molina L."/>
            <person name="Schirawski J."/>
            <person name="Mendoza-Mendoza A."/>
            <person name="Greilinger D."/>
            <person name="Munch K."/>
            <person name="Rossel N."/>
            <person name="Scherer M."/>
            <person name="Vranes M."/>
            <person name="Ladendorf O."/>
            <person name="Vincon V."/>
            <person name="Fuchs U."/>
            <person name="Sandrock B."/>
            <person name="Meng S."/>
            <person name="Ho E.C."/>
            <person name="Cahill M.J."/>
            <person name="Boyce K.J."/>
            <person name="Klose J."/>
            <person name="Klosterman S.J."/>
            <person name="Deelstra H.J."/>
            <person name="Ortiz-Castellanos L."/>
            <person name="Li W."/>
            <person name="Sanchez-Alonso P."/>
            <person name="Schreier P.H."/>
            <person name="Hauser-Hahn I."/>
            <person name="Vaupel M."/>
            <person name="Koopmann E."/>
            <person name="Friedrich G."/>
            <person name="Voss H."/>
            <person name="Schluter T."/>
            <person name="Margolis J."/>
            <person name="Platt D."/>
            <person name="Swimmer C."/>
            <person name="Gnirke A."/>
            <person name="Chen F."/>
            <person name="Vysotskaia V."/>
            <person name="Mannhaupt G."/>
            <person name="Guldener U."/>
            <person name="Munsterkotter M."/>
            <person name="Haase D."/>
            <person name="Oesterheld M."/>
            <person name="Mewes H.W."/>
            <person name="Mauceli E.W."/>
            <person name="DeCaprio D."/>
            <person name="Wade C.M."/>
            <person name="Butler J."/>
            <person name="Young S."/>
            <person name="Jaffe D.B."/>
            <person name="Calvo S."/>
            <person name="Nusbaum C."/>
            <person name="Galagan J."/>
            <person name="Birren B.W."/>
        </authorList>
    </citation>
    <scope>NUCLEOTIDE SEQUENCE [LARGE SCALE GENOMIC DNA]</scope>
    <source>
        <strain evidence="8">DSM 14603 / FGSC 9021 / UM521</strain>
    </source>
</reference>
<dbReference type="InParanoid" id="A0A0D1E352"/>
<dbReference type="GO" id="GO:0006383">
    <property type="term" value="P:transcription by RNA polymerase III"/>
    <property type="evidence" value="ECO:0007669"/>
    <property type="project" value="InterPro"/>
</dbReference>
<feature type="compositionally biased region" description="Acidic residues" evidence="6">
    <location>
        <begin position="511"/>
        <end position="529"/>
    </location>
</feature>
<feature type="compositionally biased region" description="Low complexity" evidence="6">
    <location>
        <begin position="429"/>
        <end position="443"/>
    </location>
</feature>
<dbReference type="GO" id="GO:0005737">
    <property type="term" value="C:cytoplasm"/>
    <property type="evidence" value="ECO:0007669"/>
    <property type="project" value="UniProtKB-ARBA"/>
</dbReference>
<dbReference type="RefSeq" id="XP_011388387.1">
    <property type="nucleotide sequence ID" value="XM_011390085.1"/>
</dbReference>
<evidence type="ECO:0000313" key="7">
    <source>
        <dbReference type="EMBL" id="KIS70246.1"/>
    </source>
</evidence>
<evidence type="ECO:0000313" key="8">
    <source>
        <dbReference type="Proteomes" id="UP000000561"/>
    </source>
</evidence>
<name>A0A0D1E352_MYCMD</name>
<keyword evidence="8" id="KW-1185">Reference proteome</keyword>
<dbReference type="EMBL" id="CM003143">
    <property type="protein sequence ID" value="KIS70246.1"/>
    <property type="molecule type" value="Genomic_DNA"/>
</dbReference>
<evidence type="ECO:0000256" key="5">
    <source>
        <dbReference type="ARBA" id="ARBA00023242"/>
    </source>
</evidence>
<dbReference type="Gene3D" id="1.10.10.10">
    <property type="entry name" value="Winged helix-like DNA-binding domain superfamily/Winged helix DNA-binding domain"/>
    <property type="match status" value="1"/>
</dbReference>
<feature type="compositionally biased region" description="Basic and acidic residues" evidence="6">
    <location>
        <begin position="530"/>
        <end position="540"/>
    </location>
</feature>
<dbReference type="Pfam" id="PF05158">
    <property type="entry name" value="RNA_pol_Rpc34"/>
    <property type="match status" value="1"/>
</dbReference>
<sequence>MPSARVSSSSSSAAAGSKLTKLESALYRAAQSSPGSIITQDQITEQFKHEQLDDRLQAINGLLRKSLFTAQSLNGQIQFAATAKAEASMMGKLDENETLVYSHIKDSRNEGIWTKQLKARTGLHQTIINRCLKSLEQKQLVKAVKSVKYPTRKIFMLFGLTPSIELSGGPWYTDNELDTGFINELSMAILNFVRSKSFPKNGQSRALFPTSHTSQLPSAKSIHSYLRSSNLTETELEVEHVASLLDILVYDEQIEKIPVLPFSFGGAGGGINGYSDEHQGSSDSDRSTDGSVSDSESASESESESSAQDTGSDSDHGKVKVKKEQKRDGDEDSDEEEQRSTTSGKRKRSSAKSSSRKKSKKCKSSSKSSKSKHRHSSKSRSRSRERSRSRPASSDDESGTESDSYSASSASSDRRHRRRSSSKKKRSNGKVSSSRRSPAASGGDIVPFVYRAVRPHSVKVGWTEIPCGHCPVFDFCDDTGPVNAETCQYYGGKHDELGRKLTNGWIDTIADDDDDDDAAEDDDHDEDGVKDESKYIDGDA</sequence>
<evidence type="ECO:0000256" key="2">
    <source>
        <dbReference type="ARBA" id="ARBA00011038"/>
    </source>
</evidence>
<feature type="region of interest" description="Disordered" evidence="6">
    <location>
        <begin position="271"/>
        <end position="448"/>
    </location>
</feature>
<evidence type="ECO:0000256" key="6">
    <source>
        <dbReference type="SAM" id="MobiDB-lite"/>
    </source>
</evidence>
<accession>A0A0D1E352</accession>
<dbReference type="InterPro" id="IPR036388">
    <property type="entry name" value="WH-like_DNA-bd_sf"/>
</dbReference>
<organism evidence="7 8">
    <name type="scientific">Mycosarcoma maydis</name>
    <name type="common">Corn smut fungus</name>
    <name type="synonym">Ustilago maydis</name>
    <dbReference type="NCBI Taxonomy" id="5270"/>
    <lineage>
        <taxon>Eukaryota</taxon>
        <taxon>Fungi</taxon>
        <taxon>Dikarya</taxon>
        <taxon>Basidiomycota</taxon>
        <taxon>Ustilaginomycotina</taxon>
        <taxon>Ustilaginomycetes</taxon>
        <taxon>Ustilaginales</taxon>
        <taxon>Ustilaginaceae</taxon>
        <taxon>Mycosarcoma</taxon>
    </lineage>
</organism>
<keyword evidence="4" id="KW-0804">Transcription</keyword>
<evidence type="ECO:0000256" key="3">
    <source>
        <dbReference type="ARBA" id="ARBA00022478"/>
    </source>
</evidence>
<protein>
    <submittedName>
        <fullName evidence="7">Uncharacterized protein</fullName>
    </submittedName>
</protein>
<dbReference type="VEuPathDB" id="FungiDB:UMAG_10785"/>
<dbReference type="InterPro" id="IPR016049">
    <property type="entry name" value="RNA_pol_Rpc34-like"/>
</dbReference>
<feature type="compositionally biased region" description="Basic and acidic residues" evidence="6">
    <location>
        <begin position="275"/>
        <end position="288"/>
    </location>
</feature>
<feature type="region of interest" description="Disordered" evidence="6">
    <location>
        <begin position="511"/>
        <end position="540"/>
    </location>
</feature>
<feature type="compositionally biased region" description="Basic residues" evidence="6">
    <location>
        <begin position="344"/>
        <end position="381"/>
    </location>
</feature>
<keyword evidence="5" id="KW-0539">Nucleus</keyword>
<proteinExistence type="inferred from homology"/>
<dbReference type="Proteomes" id="UP000000561">
    <property type="component" value="Chromosome 4"/>
</dbReference>
<feature type="compositionally biased region" description="Basic residues" evidence="6">
    <location>
        <begin position="414"/>
        <end position="428"/>
    </location>
</feature>
<dbReference type="PANTHER" id="PTHR12780">
    <property type="entry name" value="RNA POLYMERASE III DNA DIRECTED , 39KD SUBUNIT-RELATED"/>
    <property type="match status" value="1"/>
</dbReference>
<dbReference type="FunFam" id="1.10.10.10:FF:000116">
    <property type="entry name" value="DNA-directed RNA polymerase III subunit RPC6"/>
    <property type="match status" value="1"/>
</dbReference>
<dbReference type="SUPFAM" id="SSF46785">
    <property type="entry name" value="Winged helix' DNA-binding domain"/>
    <property type="match status" value="1"/>
</dbReference>
<dbReference type="STRING" id="237631.A0A0D1E352"/>
<dbReference type="OrthoDB" id="613763at2759"/>
<dbReference type="OMA" id="PVNPREC"/>
<dbReference type="AlphaFoldDB" id="A0A0D1E352"/>
<dbReference type="eggNOG" id="KOG3233">
    <property type="taxonomic scope" value="Eukaryota"/>
</dbReference>
<dbReference type="GO" id="GO:0005654">
    <property type="term" value="C:nucleoplasm"/>
    <property type="evidence" value="ECO:0007669"/>
    <property type="project" value="UniProtKB-ARBA"/>
</dbReference>
<dbReference type="FunCoup" id="A0A0D1E352">
    <property type="interactions" value="400"/>
</dbReference>
<dbReference type="GeneID" id="23566770"/>
<comment type="similarity">
    <text evidence="2">Belongs to the eukaryotic RPC34/RPC39 RNA polymerase subunit family.</text>
</comment>
<evidence type="ECO:0000256" key="4">
    <source>
        <dbReference type="ARBA" id="ARBA00023163"/>
    </source>
</evidence>
<keyword evidence="3" id="KW-0240">DNA-directed RNA polymerase</keyword>
<comment type="subcellular location">
    <subcellularLocation>
        <location evidence="1">Nucleus</location>
    </subcellularLocation>
</comment>
<dbReference type="InterPro" id="IPR007832">
    <property type="entry name" value="RNA_pol_Rpc34"/>
</dbReference>